<feature type="transmembrane region" description="Helical" evidence="1">
    <location>
        <begin position="29"/>
        <end position="49"/>
    </location>
</feature>
<keyword evidence="1" id="KW-0812">Transmembrane</keyword>
<dbReference type="AlphaFoldDB" id="A0A6S6SE58"/>
<keyword evidence="1" id="KW-1133">Transmembrane helix</keyword>
<keyword evidence="1" id="KW-0472">Membrane</keyword>
<proteinExistence type="predicted"/>
<gene>
    <name evidence="2" type="ORF">HELGO_WM34595</name>
</gene>
<name>A0A6S6SE58_9BACT</name>
<evidence type="ECO:0000256" key="1">
    <source>
        <dbReference type="SAM" id="Phobius"/>
    </source>
</evidence>
<evidence type="ECO:0000313" key="2">
    <source>
        <dbReference type="EMBL" id="CAA6803264.1"/>
    </source>
</evidence>
<organism evidence="2">
    <name type="scientific">uncultured Sulfurovum sp</name>
    <dbReference type="NCBI Taxonomy" id="269237"/>
    <lineage>
        <taxon>Bacteria</taxon>
        <taxon>Pseudomonadati</taxon>
        <taxon>Campylobacterota</taxon>
        <taxon>Epsilonproteobacteria</taxon>
        <taxon>Campylobacterales</taxon>
        <taxon>Sulfurovaceae</taxon>
        <taxon>Sulfurovum</taxon>
        <taxon>environmental samples</taxon>
    </lineage>
</organism>
<feature type="transmembrane region" description="Helical" evidence="1">
    <location>
        <begin position="152"/>
        <end position="171"/>
    </location>
</feature>
<sequence length="174" mass="20055">MKQVFLALLVVDVFLFIFIYLFFDRTWLLNSQIAFLSSSLVMIASMYSYRNMVNKGVSAGAVTDDGRDTLDKLEDPYDLYDEGEDVKEEKAEEEKLLVDVVKEERANLKKNRRSIWETTKDTKASFSFYRLSAYAALVLGFFYLNSNAILALTPYLLFLSLPPIIILYVLIKNK</sequence>
<feature type="transmembrane region" description="Helical" evidence="1">
    <location>
        <begin position="5"/>
        <end position="23"/>
    </location>
</feature>
<accession>A0A6S6SE58</accession>
<protein>
    <submittedName>
        <fullName evidence="2">Uncharacterized protein</fullName>
    </submittedName>
</protein>
<feature type="transmembrane region" description="Helical" evidence="1">
    <location>
        <begin position="128"/>
        <end position="146"/>
    </location>
</feature>
<reference evidence="2" key="1">
    <citation type="submission" date="2020-01" db="EMBL/GenBank/DDBJ databases">
        <authorList>
            <person name="Meier V. D."/>
            <person name="Meier V D."/>
        </authorList>
    </citation>
    <scope>NUCLEOTIDE SEQUENCE</scope>
    <source>
        <strain evidence="2">HLG_WM_MAG_03</strain>
    </source>
</reference>
<dbReference type="EMBL" id="CACVAR010000112">
    <property type="protein sequence ID" value="CAA6803264.1"/>
    <property type="molecule type" value="Genomic_DNA"/>
</dbReference>